<gene>
    <name evidence="2" type="ORF">TRAPUB_7403</name>
</gene>
<proteinExistence type="predicted"/>
<dbReference type="AlphaFoldDB" id="A0A1M2V3I0"/>
<dbReference type="EMBL" id="MNAD01001699">
    <property type="protein sequence ID" value="OJT02145.1"/>
    <property type="molecule type" value="Genomic_DNA"/>
</dbReference>
<comment type="caution">
    <text evidence="2">The sequence shown here is derived from an EMBL/GenBank/DDBJ whole genome shotgun (WGS) entry which is preliminary data.</text>
</comment>
<name>A0A1M2V3I0_TRAPU</name>
<dbReference type="OrthoDB" id="10492150at2759"/>
<feature type="compositionally biased region" description="Basic and acidic residues" evidence="1">
    <location>
        <begin position="280"/>
        <end position="299"/>
    </location>
</feature>
<protein>
    <submittedName>
        <fullName evidence="2">Uncharacterized protein</fullName>
    </submittedName>
</protein>
<feature type="region of interest" description="Disordered" evidence="1">
    <location>
        <begin position="240"/>
        <end position="323"/>
    </location>
</feature>
<dbReference type="STRING" id="154538.A0A1M2V3I0"/>
<organism evidence="2 3">
    <name type="scientific">Trametes pubescens</name>
    <name type="common">White-rot fungus</name>
    <dbReference type="NCBI Taxonomy" id="154538"/>
    <lineage>
        <taxon>Eukaryota</taxon>
        <taxon>Fungi</taxon>
        <taxon>Dikarya</taxon>
        <taxon>Basidiomycota</taxon>
        <taxon>Agaricomycotina</taxon>
        <taxon>Agaricomycetes</taxon>
        <taxon>Polyporales</taxon>
        <taxon>Polyporaceae</taxon>
        <taxon>Trametes</taxon>
    </lineage>
</organism>
<accession>A0A1M2V3I0</accession>
<evidence type="ECO:0000313" key="2">
    <source>
        <dbReference type="EMBL" id="OJT02145.1"/>
    </source>
</evidence>
<evidence type="ECO:0000313" key="3">
    <source>
        <dbReference type="Proteomes" id="UP000184267"/>
    </source>
</evidence>
<feature type="compositionally biased region" description="Polar residues" evidence="1">
    <location>
        <begin position="241"/>
        <end position="257"/>
    </location>
</feature>
<reference evidence="2 3" key="1">
    <citation type="submission" date="2016-10" db="EMBL/GenBank/DDBJ databases">
        <title>Genome sequence of the basidiomycete white-rot fungus Trametes pubescens.</title>
        <authorList>
            <person name="Makela M.R."/>
            <person name="Granchi Z."/>
            <person name="Peng M."/>
            <person name="De Vries R.P."/>
            <person name="Grigoriev I."/>
            <person name="Riley R."/>
            <person name="Hilden K."/>
        </authorList>
    </citation>
    <scope>NUCLEOTIDE SEQUENCE [LARGE SCALE GENOMIC DNA]</scope>
    <source>
        <strain evidence="2 3">FBCC735</strain>
    </source>
</reference>
<dbReference type="Proteomes" id="UP000184267">
    <property type="component" value="Unassembled WGS sequence"/>
</dbReference>
<evidence type="ECO:0000256" key="1">
    <source>
        <dbReference type="SAM" id="MobiDB-lite"/>
    </source>
</evidence>
<sequence>MGIFHLFTLARGAARLGDAHVQWVHLVLQSEVNGTSLTVVLPTCDPDDLDPEFFDGWLTAIQGPIITKAADDDDDQRAFLLRVVLTYRAFTTRHPSLTLSQYVAFTTMFVVSALALNSDEDAATDLAEIDQWMTDNVPLDILEPRDLPPRTEEVLSSLPAAWGLSGHTVITTDHWTSPAIDSSTLRETIHILSTGVLPPRPSPFAERSTSCAPGSGLDAGASASARASTAFTHVNRIGAGNNATTLDENTGYDSDSSMPGLKTPSDGSDADPAPVTVPTFKDDSSLDHLEKVISIERNQKGRKQQSSSCGSGERKREGPASAPALPIVKAKAFPELVIGKRKMPDPNDEILRFAGKPPKPSPVPEFAVVACSSTKNAEKAKGHRPATAANVKAKEAPALGVPMSGKKCWDLLSTTGTDGHEARRPRALCEIYAVQPYVPRVGLLVVMSPKVV</sequence>
<feature type="region of interest" description="Disordered" evidence="1">
    <location>
        <begin position="197"/>
        <end position="219"/>
    </location>
</feature>
<keyword evidence="3" id="KW-1185">Reference proteome</keyword>